<evidence type="ECO:0000259" key="1">
    <source>
        <dbReference type="Pfam" id="PF23019"/>
    </source>
</evidence>
<name>A0AA48KNR4_9FLAO</name>
<evidence type="ECO:0000313" key="2">
    <source>
        <dbReference type="EMBL" id="BDW92420.1"/>
    </source>
</evidence>
<organism evidence="2 3">
    <name type="scientific">Flagellimonas marinaquae</name>
    <dbReference type="NCBI Taxonomy" id="254955"/>
    <lineage>
        <taxon>Bacteria</taxon>
        <taxon>Pseudomonadati</taxon>
        <taxon>Bacteroidota</taxon>
        <taxon>Flavobacteriia</taxon>
        <taxon>Flavobacteriales</taxon>
        <taxon>Flavobacteriaceae</taxon>
        <taxon>Flagellimonas</taxon>
    </lineage>
</organism>
<dbReference type="Gene3D" id="3.20.20.370">
    <property type="entry name" value="Glycoside hydrolase/deacetylase"/>
    <property type="match status" value="1"/>
</dbReference>
<dbReference type="GO" id="GO:0005975">
    <property type="term" value="P:carbohydrate metabolic process"/>
    <property type="evidence" value="ECO:0007669"/>
    <property type="project" value="InterPro"/>
</dbReference>
<dbReference type="EMBL" id="AP027268">
    <property type="protein sequence ID" value="BDW92420.1"/>
    <property type="molecule type" value="Genomic_DNA"/>
</dbReference>
<evidence type="ECO:0000313" key="3">
    <source>
        <dbReference type="Proteomes" id="UP001330184"/>
    </source>
</evidence>
<protein>
    <submittedName>
        <fullName evidence="2">Polysaccharide deacetylase</fullName>
    </submittedName>
</protein>
<proteinExistence type="predicted"/>
<dbReference type="CDD" id="cd10931">
    <property type="entry name" value="CE4_u7"/>
    <property type="match status" value="1"/>
</dbReference>
<sequence length="453" mass="52378">MFIIRTNSTCSNEKEYIFEQILGLFLGVPFLVRYTEDSDGISIEKEGEKGTIEIEDVFFDQFGKGISWLSEESLPKLPLQINTEDGLPIIYGNGKIEKQRDQVKIGLDIFGSCFFMLSRYEEVISTKRDAHGRFPANESLAFKEGFLTRPIVDDYVNLLWNQIQHLWPGATKKEHFFRANISCDVDNLLDKGVRFPGIIKRLAGDILHRKSIKQFWTSIYQFYKVSILQNLKHDPFNTFDFMMDVCESNGLKAAFYFIPKNNKLPIDGDYDIESEDVLVLMKRIISRGHEIGYHASYGSYMDVATTKAEVELLRQVYQKAGGDPKDIKGGRQHYLRWEPGVTELNWEAAGLKYDATLGYAEHVGFRCGTARDFKLYNVPNRKELALSERPLILMEGSLFLKKYQNLNYKEAETVANNLKEKCLRQSSNFNVLWHNSFFREPELFSLFKRICKI</sequence>
<feature type="domain" description="DUF7033" evidence="1">
    <location>
        <begin position="106"/>
        <end position="188"/>
    </location>
</feature>
<dbReference type="SUPFAM" id="SSF88713">
    <property type="entry name" value="Glycoside hydrolase/deacetylase"/>
    <property type="match status" value="1"/>
</dbReference>
<dbReference type="RefSeq" id="WP_338197527.1">
    <property type="nucleotide sequence ID" value="NZ_AP027268.1"/>
</dbReference>
<keyword evidence="3" id="KW-1185">Reference proteome</keyword>
<accession>A0AA48KNR4</accession>
<dbReference type="InterPro" id="IPR054297">
    <property type="entry name" value="DUF7033"/>
</dbReference>
<gene>
    <name evidence="2" type="ORF">MACH07_12520</name>
</gene>
<reference evidence="2 3" key="1">
    <citation type="submission" date="2023-01" db="EMBL/GenBank/DDBJ databases">
        <title>Complete genome sequence of Muricauda aquimarina strain IFOP_LL357.</title>
        <authorList>
            <person name="Gajardo G."/>
            <person name="Ueki S."/>
            <person name="Maruyama F."/>
        </authorList>
    </citation>
    <scope>NUCLEOTIDE SEQUENCE [LARGE SCALE GENOMIC DNA]</scope>
    <source>
        <strain evidence="2 3">IFOP_LL357</strain>
    </source>
</reference>
<dbReference type="Proteomes" id="UP001330184">
    <property type="component" value="Chromosome"/>
</dbReference>
<dbReference type="AlphaFoldDB" id="A0AA48KNR4"/>
<dbReference type="InterPro" id="IPR011330">
    <property type="entry name" value="Glyco_hydro/deAcase_b/a-brl"/>
</dbReference>
<dbReference type="Pfam" id="PF23019">
    <property type="entry name" value="DUF7033"/>
    <property type="match status" value="1"/>
</dbReference>